<feature type="region of interest" description="Disordered" evidence="1">
    <location>
        <begin position="118"/>
        <end position="148"/>
    </location>
</feature>
<gene>
    <name evidence="2" type="ORF">LCGC14_2273450</name>
</gene>
<sequence length="190" mass="21344">MYRHSLKPIRWDGVPKWKCGGILVDTVKRAQAIYLARCGYKTREIAETIGTAITTIRHWTKHLRKHSNGPVINFWTPEKTRQALALKAIGHTGREIAKIIGAPSRNSVLGQLWRLKQGEPTDKPLAPPTIPTPSPMPPSKPKPSPTIYTGNACTTPSCTNQRMKPWGYCSIHQRAHMPTRTRDHMAEVVE</sequence>
<accession>A0A0F9DIJ1</accession>
<evidence type="ECO:0000256" key="1">
    <source>
        <dbReference type="SAM" id="MobiDB-lite"/>
    </source>
</evidence>
<protein>
    <submittedName>
        <fullName evidence="2">Uncharacterized protein</fullName>
    </submittedName>
</protein>
<proteinExistence type="predicted"/>
<reference evidence="2" key="1">
    <citation type="journal article" date="2015" name="Nature">
        <title>Complex archaea that bridge the gap between prokaryotes and eukaryotes.</title>
        <authorList>
            <person name="Spang A."/>
            <person name="Saw J.H."/>
            <person name="Jorgensen S.L."/>
            <person name="Zaremba-Niedzwiedzka K."/>
            <person name="Martijn J."/>
            <person name="Lind A.E."/>
            <person name="van Eijk R."/>
            <person name="Schleper C."/>
            <person name="Guy L."/>
            <person name="Ettema T.J."/>
        </authorList>
    </citation>
    <scope>NUCLEOTIDE SEQUENCE</scope>
</reference>
<dbReference type="EMBL" id="LAZR01031478">
    <property type="protein sequence ID" value="KKL53636.1"/>
    <property type="molecule type" value="Genomic_DNA"/>
</dbReference>
<feature type="compositionally biased region" description="Pro residues" evidence="1">
    <location>
        <begin position="125"/>
        <end position="144"/>
    </location>
</feature>
<dbReference type="AlphaFoldDB" id="A0A0F9DIJ1"/>
<comment type="caution">
    <text evidence="2">The sequence shown here is derived from an EMBL/GenBank/DDBJ whole genome shotgun (WGS) entry which is preliminary data.</text>
</comment>
<organism evidence="2">
    <name type="scientific">marine sediment metagenome</name>
    <dbReference type="NCBI Taxonomy" id="412755"/>
    <lineage>
        <taxon>unclassified sequences</taxon>
        <taxon>metagenomes</taxon>
        <taxon>ecological metagenomes</taxon>
    </lineage>
</organism>
<evidence type="ECO:0000313" key="2">
    <source>
        <dbReference type="EMBL" id="KKL53636.1"/>
    </source>
</evidence>
<name>A0A0F9DIJ1_9ZZZZ</name>